<dbReference type="AlphaFoldDB" id="A0A318ELS6"/>
<evidence type="ECO:0000313" key="4">
    <source>
        <dbReference type="Proteomes" id="UP000247523"/>
    </source>
</evidence>
<keyword evidence="2" id="KW-0812">Transmembrane</keyword>
<keyword evidence="2" id="KW-0472">Membrane</keyword>
<name>A0A318ELS6_9FIRM</name>
<feature type="region of interest" description="Disordered" evidence="1">
    <location>
        <begin position="505"/>
        <end position="534"/>
    </location>
</feature>
<feature type="non-terminal residue" evidence="3">
    <location>
        <position position="1"/>
    </location>
</feature>
<dbReference type="SUPFAM" id="SSF81296">
    <property type="entry name" value="E set domains"/>
    <property type="match status" value="1"/>
</dbReference>
<dbReference type="InterPro" id="IPR014756">
    <property type="entry name" value="Ig_E-set"/>
</dbReference>
<feature type="transmembrane region" description="Helical" evidence="2">
    <location>
        <begin position="541"/>
        <end position="559"/>
    </location>
</feature>
<dbReference type="RefSeq" id="WP_207657811.1">
    <property type="nucleotide sequence ID" value="NZ_QICS01000009.1"/>
</dbReference>
<dbReference type="NCBIfam" id="TIGR01167">
    <property type="entry name" value="LPXTG_anchor"/>
    <property type="match status" value="1"/>
</dbReference>
<dbReference type="Proteomes" id="UP000247523">
    <property type="component" value="Unassembled WGS sequence"/>
</dbReference>
<accession>A0A318ELS6</accession>
<evidence type="ECO:0000256" key="1">
    <source>
        <dbReference type="SAM" id="MobiDB-lite"/>
    </source>
</evidence>
<gene>
    <name evidence="3" type="ORF">C8E03_10991</name>
</gene>
<keyword evidence="2" id="KW-1133">Transmembrane helix</keyword>
<organism evidence="3 4">
    <name type="scientific">Lachnotalea glycerini</name>
    <dbReference type="NCBI Taxonomy" id="1763509"/>
    <lineage>
        <taxon>Bacteria</taxon>
        <taxon>Bacillati</taxon>
        <taxon>Bacillota</taxon>
        <taxon>Clostridia</taxon>
        <taxon>Lachnospirales</taxon>
        <taxon>Lachnospiraceae</taxon>
        <taxon>Lachnotalea</taxon>
    </lineage>
</organism>
<sequence length="566" mass="58314">LNSTFVNSIMKTPVATAGIGYVDASNVYSGATITLYTLSGDTVSSSPTANGNETYRFSGLTAGNTYYVGQSMNGVISAGSSSVTVLAPSAPSAPTVTAGLESIEVSNFTSGANLKLYFTTGGTALATAANVTDATYTFENVEPNITQYYVTQTVDGLESVNSTFVNSIMKTPVATAGIGYVDVSNVYSGATITLYTLSGDTVSSSPTANGNETYRFSGLTAGNTYYVGQSMNGVVSAGSSTVTVLAQSAPSAPTVTAGLESIEVSNFTSGANLKLYFTTGGTALATVTNVTDATYTFENVEPNITQYYVTQTVGGLESVNSTFENSILRTPIATAGIGYVDVSNVYPGATITLYNLAGDAVSSSPTANGDGTYCFSGLTAGDAHYVGQSINGVVSNGSSIVTVLDTSEQTETYIITAGANGTHQVDSDGTLTITCSGALSDLTGIYVDGNLVDPSHYTLKSGSTILTLHADYLNSLSTGTHTLSFQYSEKSASTTFIIKAASTTDSSTTDSNTTDTSTEAASSTDTTSTKDDVPKTGESSFTWLFMIIMISGTACIYLGKKRKLLK</sequence>
<evidence type="ECO:0000256" key="2">
    <source>
        <dbReference type="SAM" id="Phobius"/>
    </source>
</evidence>
<evidence type="ECO:0000313" key="3">
    <source>
        <dbReference type="EMBL" id="PXV87801.1"/>
    </source>
</evidence>
<protein>
    <submittedName>
        <fullName evidence="3">LPXTG-motif cell wall-anchored protein</fullName>
    </submittedName>
</protein>
<feature type="compositionally biased region" description="Low complexity" evidence="1">
    <location>
        <begin position="505"/>
        <end position="527"/>
    </location>
</feature>
<reference evidence="3 4" key="1">
    <citation type="submission" date="2018-05" db="EMBL/GenBank/DDBJ databases">
        <title>Genomic Encyclopedia of Type Strains, Phase IV (KMG-IV): sequencing the most valuable type-strain genomes for metagenomic binning, comparative biology and taxonomic classification.</title>
        <authorList>
            <person name="Goeker M."/>
        </authorList>
    </citation>
    <scope>NUCLEOTIDE SEQUENCE [LARGE SCALE GENOMIC DNA]</scope>
    <source>
        <strain evidence="3 4">DSM 28816</strain>
    </source>
</reference>
<dbReference type="EMBL" id="QICS01000009">
    <property type="protein sequence ID" value="PXV87801.1"/>
    <property type="molecule type" value="Genomic_DNA"/>
</dbReference>
<proteinExistence type="predicted"/>
<comment type="caution">
    <text evidence="3">The sequence shown here is derived from an EMBL/GenBank/DDBJ whole genome shotgun (WGS) entry which is preliminary data.</text>
</comment>